<comment type="caution">
    <text evidence="1">The sequence shown here is derived from an EMBL/GenBank/DDBJ whole genome shotgun (WGS) entry which is preliminary data.</text>
</comment>
<accession>A0A426ZJV7</accession>
<evidence type="ECO:0000313" key="1">
    <source>
        <dbReference type="EMBL" id="RRT64194.1"/>
    </source>
</evidence>
<evidence type="ECO:0000313" key="2">
    <source>
        <dbReference type="Proteomes" id="UP000287651"/>
    </source>
</evidence>
<reference evidence="1 2" key="1">
    <citation type="journal article" date="2014" name="Agronomy (Basel)">
        <title>A Draft Genome Sequence for Ensete ventricosum, the Drought-Tolerant Tree Against Hunger.</title>
        <authorList>
            <person name="Harrison J."/>
            <person name="Moore K.A."/>
            <person name="Paszkiewicz K."/>
            <person name="Jones T."/>
            <person name="Grant M."/>
            <person name="Ambacheew D."/>
            <person name="Muzemil S."/>
            <person name="Studholme D.J."/>
        </authorList>
    </citation>
    <scope>NUCLEOTIDE SEQUENCE [LARGE SCALE GENOMIC DNA]</scope>
</reference>
<protein>
    <submittedName>
        <fullName evidence="1">Uncharacterized protein</fullName>
    </submittedName>
</protein>
<sequence length="134" mass="13895">MVVVTVPNTWFYAGRRSAVVSGKAVLMIATAVTGDVRERSAVRWGSDGGAGRWSHPWDRSRDIATRGACWSGFQGRSCQAAPQLVVLPQGRGPASAVGLRLASSSPRLVGLGGGTATGRHTAAQQCVVLFCGSA</sequence>
<dbReference type="Proteomes" id="UP000287651">
    <property type="component" value="Unassembled WGS sequence"/>
</dbReference>
<organism evidence="1 2">
    <name type="scientific">Ensete ventricosum</name>
    <name type="common">Abyssinian banana</name>
    <name type="synonym">Musa ensete</name>
    <dbReference type="NCBI Taxonomy" id="4639"/>
    <lineage>
        <taxon>Eukaryota</taxon>
        <taxon>Viridiplantae</taxon>
        <taxon>Streptophyta</taxon>
        <taxon>Embryophyta</taxon>
        <taxon>Tracheophyta</taxon>
        <taxon>Spermatophyta</taxon>
        <taxon>Magnoliopsida</taxon>
        <taxon>Liliopsida</taxon>
        <taxon>Zingiberales</taxon>
        <taxon>Musaceae</taxon>
        <taxon>Ensete</taxon>
    </lineage>
</organism>
<name>A0A426ZJV7_ENSVE</name>
<proteinExistence type="predicted"/>
<dbReference type="AlphaFoldDB" id="A0A426ZJV7"/>
<dbReference type="EMBL" id="AMZH03006288">
    <property type="protein sequence ID" value="RRT64194.1"/>
    <property type="molecule type" value="Genomic_DNA"/>
</dbReference>
<gene>
    <name evidence="1" type="ORF">B296_00025233</name>
</gene>